<evidence type="ECO:0000256" key="3">
    <source>
        <dbReference type="ARBA" id="ARBA00022833"/>
    </source>
</evidence>
<evidence type="ECO:0000256" key="2">
    <source>
        <dbReference type="ARBA" id="ARBA00022771"/>
    </source>
</evidence>
<dbReference type="Gene3D" id="2.40.100.10">
    <property type="entry name" value="Cyclophilin-like"/>
    <property type="match status" value="1"/>
</dbReference>
<dbReference type="GO" id="GO:0016567">
    <property type="term" value="P:protein ubiquitination"/>
    <property type="evidence" value="ECO:0007669"/>
    <property type="project" value="TreeGrafter"/>
</dbReference>
<sequence>MMDDSKPEECKVCFINYDEELHRPRTLPCGHTFCSQCIKDTIKNGQLKCPSCRVVHSATAATQFPISYGMEALLKKFRNMQVTSVGPESPKSGQDHTRGIGKKLQSVVQEQKSSISNLIRKCDAVLSQLGKYQGQVRDWKTQHHQLQNKLYDLVEQNKVALELLKQEDTSVVNMTTEGGAGKKQLQTMLDCLDTVTTIQEVDTTCDEADQYSVQAEDWIQKCQELFPNFIIAGTSVKLQENIKKALDMMTRETVTTDVPVLLEDSGSTVMEKVEKITGDIHLKLTVDHLRGMSKAVKRLVEAGLVLGVHQNQDDLRYSRITLQDGQLYLHVLQHQPPPPTHAHTIQVMEVMEEMELSSSRVFLDLTWPGSTRGRLHIQLNTNNTSLARQFMLLCTGQHPSGSSFLNTKLLEVMEKGEPGECVRGGDYQHNDGRGGRSLLSHQNYQRQESGSAGAVWSWSEPWSSYSAQFVISTRERTGRGKWPYVFGEVVSGLDVVRAAVNHSDITEVTVVDCGVVLAL</sequence>
<evidence type="ECO:0000259" key="5">
    <source>
        <dbReference type="PROSITE" id="PS50072"/>
    </source>
</evidence>
<proteinExistence type="predicted"/>
<keyword evidence="3" id="KW-0862">Zinc</keyword>
<dbReference type="Pfam" id="PF00097">
    <property type="entry name" value="zf-C3HC4"/>
    <property type="match status" value="1"/>
</dbReference>
<evidence type="ECO:0000313" key="8">
    <source>
        <dbReference type="Proteomes" id="UP001445076"/>
    </source>
</evidence>
<dbReference type="PROSITE" id="PS50072">
    <property type="entry name" value="CSA_PPIASE_2"/>
    <property type="match status" value="1"/>
</dbReference>
<dbReference type="SUPFAM" id="SSF57850">
    <property type="entry name" value="RING/U-box"/>
    <property type="match status" value="1"/>
</dbReference>
<dbReference type="Proteomes" id="UP001445076">
    <property type="component" value="Unassembled WGS sequence"/>
</dbReference>
<feature type="domain" description="PPIase cyclophilin-type" evidence="5">
    <location>
        <begin position="362"/>
        <end position="498"/>
    </location>
</feature>
<dbReference type="PANTHER" id="PTHR22791:SF34">
    <property type="entry name" value="RING-TYPE DOMAIN-CONTAINING PROTEIN"/>
    <property type="match status" value="1"/>
</dbReference>
<dbReference type="SMART" id="SM00184">
    <property type="entry name" value="RING"/>
    <property type="match status" value="1"/>
</dbReference>
<dbReference type="InterPro" id="IPR017907">
    <property type="entry name" value="Znf_RING_CS"/>
</dbReference>
<feature type="domain" description="RING-type" evidence="6">
    <location>
        <begin position="10"/>
        <end position="53"/>
    </location>
</feature>
<dbReference type="SUPFAM" id="SSF50891">
    <property type="entry name" value="Cyclophilin-like"/>
    <property type="match status" value="1"/>
</dbReference>
<keyword evidence="1" id="KW-0479">Metal-binding</keyword>
<dbReference type="PROSITE" id="PS50089">
    <property type="entry name" value="ZF_RING_2"/>
    <property type="match status" value="1"/>
</dbReference>
<dbReference type="PROSITE" id="PS00518">
    <property type="entry name" value="ZF_RING_1"/>
    <property type="match status" value="1"/>
</dbReference>
<dbReference type="EMBL" id="JARKIK010000135">
    <property type="protein sequence ID" value="KAK8721020.1"/>
    <property type="molecule type" value="Genomic_DNA"/>
</dbReference>
<dbReference type="PANTHER" id="PTHR22791">
    <property type="entry name" value="RING-TYPE DOMAIN-CONTAINING PROTEIN"/>
    <property type="match status" value="1"/>
</dbReference>
<dbReference type="InterPro" id="IPR051435">
    <property type="entry name" value="RING_finger_E3_ubiq-ligases"/>
</dbReference>
<dbReference type="InterPro" id="IPR001841">
    <property type="entry name" value="Znf_RING"/>
</dbReference>
<comment type="caution">
    <text evidence="7">The sequence shown here is derived from an EMBL/GenBank/DDBJ whole genome shotgun (WGS) entry which is preliminary data.</text>
</comment>
<dbReference type="AlphaFoldDB" id="A0AAW0VXW8"/>
<dbReference type="InterPro" id="IPR013083">
    <property type="entry name" value="Znf_RING/FYVE/PHD"/>
</dbReference>
<accession>A0AAW0VXW8</accession>
<organism evidence="7 8">
    <name type="scientific">Cherax quadricarinatus</name>
    <name type="common">Australian red claw crayfish</name>
    <dbReference type="NCBI Taxonomy" id="27406"/>
    <lineage>
        <taxon>Eukaryota</taxon>
        <taxon>Metazoa</taxon>
        <taxon>Ecdysozoa</taxon>
        <taxon>Arthropoda</taxon>
        <taxon>Crustacea</taxon>
        <taxon>Multicrustacea</taxon>
        <taxon>Malacostraca</taxon>
        <taxon>Eumalacostraca</taxon>
        <taxon>Eucarida</taxon>
        <taxon>Decapoda</taxon>
        <taxon>Pleocyemata</taxon>
        <taxon>Astacidea</taxon>
        <taxon>Parastacoidea</taxon>
        <taxon>Parastacidae</taxon>
        <taxon>Cherax</taxon>
    </lineage>
</organism>
<dbReference type="Gene3D" id="3.30.40.10">
    <property type="entry name" value="Zinc/RING finger domain, C3HC4 (zinc finger)"/>
    <property type="match status" value="1"/>
</dbReference>
<evidence type="ECO:0000313" key="7">
    <source>
        <dbReference type="EMBL" id="KAK8721019.1"/>
    </source>
</evidence>
<reference evidence="7 8" key="1">
    <citation type="journal article" date="2024" name="BMC Genomics">
        <title>Genome assembly of redclaw crayfish (Cherax quadricarinatus) provides insights into its immune adaptation and hypoxia tolerance.</title>
        <authorList>
            <person name="Liu Z."/>
            <person name="Zheng J."/>
            <person name="Li H."/>
            <person name="Fang K."/>
            <person name="Wang S."/>
            <person name="He J."/>
            <person name="Zhou D."/>
            <person name="Weng S."/>
            <person name="Chi M."/>
            <person name="Gu Z."/>
            <person name="He J."/>
            <person name="Li F."/>
            <person name="Wang M."/>
        </authorList>
    </citation>
    <scope>NUCLEOTIDE SEQUENCE [LARGE SCALE GENOMIC DNA]</scope>
    <source>
        <strain evidence="7">ZL_2023a</strain>
    </source>
</reference>
<dbReference type="GO" id="GO:0008270">
    <property type="term" value="F:zinc ion binding"/>
    <property type="evidence" value="ECO:0007669"/>
    <property type="project" value="UniProtKB-KW"/>
</dbReference>
<keyword evidence="8" id="KW-1185">Reference proteome</keyword>
<dbReference type="InterPro" id="IPR018957">
    <property type="entry name" value="Znf_C3HC4_RING-type"/>
</dbReference>
<protein>
    <submittedName>
        <fullName evidence="7">Uncharacterized protein</fullName>
    </submittedName>
</protein>
<dbReference type="GO" id="GO:0003755">
    <property type="term" value="F:peptidyl-prolyl cis-trans isomerase activity"/>
    <property type="evidence" value="ECO:0007669"/>
    <property type="project" value="InterPro"/>
</dbReference>
<gene>
    <name evidence="7" type="ORF">OTU49_012970</name>
</gene>
<dbReference type="InterPro" id="IPR002130">
    <property type="entry name" value="Cyclophilin-type_PPIase_dom"/>
</dbReference>
<keyword evidence="2 4" id="KW-0863">Zinc-finger</keyword>
<reference evidence="7" key="2">
    <citation type="submission" date="2024-01" db="EMBL/GenBank/DDBJ databases">
        <authorList>
            <person name="He J."/>
            <person name="Wang M."/>
            <person name="Zheng J."/>
            <person name="Liu Z."/>
        </authorList>
    </citation>
    <scope>NUCLEOTIDE SEQUENCE</scope>
    <source>
        <strain evidence="7">ZL_2023a</strain>
        <tissue evidence="7">Muscle</tissue>
    </source>
</reference>
<dbReference type="InterPro" id="IPR029000">
    <property type="entry name" value="Cyclophilin-like_dom_sf"/>
</dbReference>
<evidence type="ECO:0000256" key="1">
    <source>
        <dbReference type="ARBA" id="ARBA00022723"/>
    </source>
</evidence>
<dbReference type="Pfam" id="PF00160">
    <property type="entry name" value="Pro_isomerase"/>
    <property type="match status" value="1"/>
</dbReference>
<evidence type="ECO:0000259" key="6">
    <source>
        <dbReference type="PROSITE" id="PS50089"/>
    </source>
</evidence>
<dbReference type="EMBL" id="JARKIK010000135">
    <property type="protein sequence ID" value="KAK8721019.1"/>
    <property type="molecule type" value="Genomic_DNA"/>
</dbReference>
<name>A0AAW0VXW8_CHEQU</name>
<evidence type="ECO:0000256" key="4">
    <source>
        <dbReference type="PROSITE-ProRule" id="PRU00175"/>
    </source>
</evidence>
<dbReference type="GO" id="GO:0061630">
    <property type="term" value="F:ubiquitin protein ligase activity"/>
    <property type="evidence" value="ECO:0007669"/>
    <property type="project" value="TreeGrafter"/>
</dbReference>